<name>A0ABU1F859_9RHOB</name>
<dbReference type="EMBL" id="JAVKPH010000010">
    <property type="protein sequence ID" value="MDR5653065.1"/>
    <property type="molecule type" value="Genomic_DNA"/>
</dbReference>
<protein>
    <submittedName>
        <fullName evidence="2">DUF6285 domain-containing protein</fullName>
    </submittedName>
</protein>
<evidence type="ECO:0000313" key="2">
    <source>
        <dbReference type="EMBL" id="MDR5653065.1"/>
    </source>
</evidence>
<comment type="caution">
    <text evidence="2">The sequence shown here is derived from an EMBL/GenBank/DDBJ whole genome shotgun (WGS) entry which is preliminary data.</text>
</comment>
<dbReference type="InterPro" id="IPR046252">
    <property type="entry name" value="DUF6285"/>
</dbReference>
<proteinExistence type="predicted"/>
<keyword evidence="3" id="KW-1185">Reference proteome</keyword>
<sequence>MHPPPSRLELLEIVAEFLRKDLLPKLEGATAFHTLVAANVLDIVRRELALTPDAEAAERQRLERLLDTTGPLETLNDALCLAIREGRIGPDTPGLWDHLWATTLDTLAVDQPGYAAYRLEAARTINPQEGSA</sequence>
<dbReference type="RefSeq" id="WP_310457302.1">
    <property type="nucleotide sequence ID" value="NZ_JAVKPH010000010.1"/>
</dbReference>
<evidence type="ECO:0000259" key="1">
    <source>
        <dbReference type="Pfam" id="PF19802"/>
    </source>
</evidence>
<reference evidence="2 3" key="1">
    <citation type="submission" date="2023-09" db="EMBL/GenBank/DDBJ databases">
        <title>Xinfangfangia sedmenti sp. nov., isolated the sedment.</title>
        <authorList>
            <person name="Xu L."/>
        </authorList>
    </citation>
    <scope>NUCLEOTIDE SEQUENCE [LARGE SCALE GENOMIC DNA]</scope>
    <source>
        <strain evidence="2 3">LG-4</strain>
    </source>
</reference>
<organism evidence="2 3">
    <name type="scientific">Ruixingdingia sedimenti</name>
    <dbReference type="NCBI Taxonomy" id="3073604"/>
    <lineage>
        <taxon>Bacteria</taxon>
        <taxon>Pseudomonadati</taxon>
        <taxon>Pseudomonadota</taxon>
        <taxon>Alphaproteobacteria</taxon>
        <taxon>Rhodobacterales</taxon>
        <taxon>Paracoccaceae</taxon>
        <taxon>Ruixingdingia</taxon>
    </lineage>
</organism>
<gene>
    <name evidence="2" type="ORF">RGD00_10640</name>
</gene>
<evidence type="ECO:0000313" key="3">
    <source>
        <dbReference type="Proteomes" id="UP001247754"/>
    </source>
</evidence>
<accession>A0ABU1F859</accession>
<feature type="domain" description="DUF6285" evidence="1">
    <location>
        <begin position="24"/>
        <end position="114"/>
    </location>
</feature>
<dbReference type="Pfam" id="PF19802">
    <property type="entry name" value="DUF6285"/>
    <property type="match status" value="1"/>
</dbReference>
<dbReference type="Proteomes" id="UP001247754">
    <property type="component" value="Unassembled WGS sequence"/>
</dbReference>